<evidence type="ECO:0008006" key="3">
    <source>
        <dbReference type="Google" id="ProtNLM"/>
    </source>
</evidence>
<evidence type="ECO:0000313" key="2">
    <source>
        <dbReference type="Proteomes" id="UP001147148"/>
    </source>
</evidence>
<dbReference type="EMBL" id="JAPDSH010000001">
    <property type="protein sequence ID" value="MDF0478989.1"/>
    <property type="molecule type" value="Genomic_DNA"/>
</dbReference>
<reference evidence="1" key="1">
    <citation type="submission" date="2022-10" db="EMBL/GenBank/DDBJ databases">
        <title>Vagococcus sp. isolated from poultry meat.</title>
        <authorList>
            <person name="Johansson P."/>
            <person name="Bjorkroth J."/>
        </authorList>
    </citation>
    <scope>NUCLEOTIDE SEQUENCE</scope>
    <source>
        <strain evidence="1">PNs007</strain>
    </source>
</reference>
<comment type="caution">
    <text evidence="1">The sequence shown here is derived from an EMBL/GenBank/DDBJ whole genome shotgun (WGS) entry which is preliminary data.</text>
</comment>
<dbReference type="RefSeq" id="WP_275470636.1">
    <property type="nucleotide sequence ID" value="NZ_JAPDSH010000001.1"/>
</dbReference>
<name>A0ABT5WZ39_9ENTE</name>
<dbReference type="Proteomes" id="UP001147148">
    <property type="component" value="Unassembled WGS sequence"/>
</dbReference>
<gene>
    <name evidence="1" type="ORF">OL233_01715</name>
</gene>
<sequence>MKADKKEQNKHAQILIRNLYNELIKRPDAGSSCQYLLTHLKTSYDNLDKGKVTPEDELLSLHKSLLSYIFVDSISLFPREKDALQAIKEATHPRPFWKNIGVPHRSY</sequence>
<protein>
    <recommendedName>
        <fullName evidence="3">Bacteriocin immunity protein</fullName>
    </recommendedName>
</protein>
<dbReference type="Gene3D" id="1.20.1440.140">
    <property type="match status" value="1"/>
</dbReference>
<dbReference type="InterPro" id="IPR053739">
    <property type="entry name" value="Bact_Immunity_Domain_sf"/>
</dbReference>
<keyword evidence="2" id="KW-1185">Reference proteome</keyword>
<organism evidence="1 2">
    <name type="scientific">Vagococcus proximus</name>
    <dbReference type="NCBI Taxonomy" id="2991417"/>
    <lineage>
        <taxon>Bacteria</taxon>
        <taxon>Bacillati</taxon>
        <taxon>Bacillota</taxon>
        <taxon>Bacilli</taxon>
        <taxon>Lactobacillales</taxon>
        <taxon>Enterococcaceae</taxon>
        <taxon>Vagococcus</taxon>
    </lineage>
</organism>
<proteinExistence type="predicted"/>
<evidence type="ECO:0000313" key="1">
    <source>
        <dbReference type="EMBL" id="MDF0478989.1"/>
    </source>
</evidence>
<accession>A0ABT5WZ39</accession>